<proteinExistence type="inferred from homology"/>
<feature type="compositionally biased region" description="Basic and acidic residues" evidence="2">
    <location>
        <begin position="130"/>
        <end position="140"/>
    </location>
</feature>
<dbReference type="Pfam" id="PF00076">
    <property type="entry name" value="RRM_1"/>
    <property type="match status" value="1"/>
</dbReference>
<dbReference type="Pfam" id="PF14954">
    <property type="entry name" value="LIX1"/>
    <property type="match status" value="1"/>
</dbReference>
<sequence length="247" mass="28403">MNLYFVCDFHIPLPLQEVLAHYSHRALDDDIRHQMALDWVSREQSVPGALSRELASTERELDEARLAVSRGAKCLSGTDESWREGKMADVLDLHEAGGEDFAMDEDGDESIHKLKEKAKKRKGRGFGSEEGSRARMREDYDSVEQDGDEPGPQRSVEGWILFVTGVHEEATEEDIHDKFAEYGEIKNIHLNLDRRTGYLKRWSETQQESRPETSLTHPLLFRCSLQRFHLTMQPWRNTAGVELCVYI</sequence>
<evidence type="ECO:0000256" key="2">
    <source>
        <dbReference type="SAM" id="MobiDB-lite"/>
    </source>
</evidence>
<dbReference type="PANTHER" id="PTHR45894">
    <property type="entry name" value="RNA-BINDING PROTEIN 8A"/>
    <property type="match status" value="1"/>
</dbReference>
<evidence type="ECO:0000256" key="1">
    <source>
        <dbReference type="ARBA" id="ARBA00007987"/>
    </source>
</evidence>
<evidence type="ECO:0000259" key="3">
    <source>
        <dbReference type="Pfam" id="PF00076"/>
    </source>
</evidence>
<dbReference type="GO" id="GO:0005737">
    <property type="term" value="C:cytoplasm"/>
    <property type="evidence" value="ECO:0007669"/>
    <property type="project" value="InterPro"/>
</dbReference>
<dbReference type="InterPro" id="IPR029270">
    <property type="entry name" value="LIX1"/>
</dbReference>
<dbReference type="Gene3D" id="3.30.70.330">
    <property type="match status" value="1"/>
</dbReference>
<dbReference type="InterPro" id="IPR035979">
    <property type="entry name" value="RBD_domain_sf"/>
</dbReference>
<name>A0A8C2NFY0_CAPHI</name>
<dbReference type="InterPro" id="IPR000504">
    <property type="entry name" value="RRM_dom"/>
</dbReference>
<feature type="domain" description="RRM" evidence="3">
    <location>
        <begin position="161"/>
        <end position="200"/>
    </location>
</feature>
<dbReference type="GO" id="GO:0005634">
    <property type="term" value="C:nucleus"/>
    <property type="evidence" value="ECO:0007669"/>
    <property type="project" value="InterPro"/>
</dbReference>
<evidence type="ECO:0000313" key="4">
    <source>
        <dbReference type="Ensembl" id="ENSCHIP00010004760.1"/>
    </source>
</evidence>
<accession>A0A8C2NFY0</accession>
<dbReference type="AlphaFoldDB" id="A0A8C2NFY0"/>
<dbReference type="Ensembl" id="ENSCHIT00010006597.1">
    <property type="protein sequence ID" value="ENSCHIP00010004760.1"/>
    <property type="gene ID" value="ENSCHIG00010003401.1"/>
</dbReference>
<dbReference type="GO" id="GO:0003723">
    <property type="term" value="F:RNA binding"/>
    <property type="evidence" value="ECO:0007669"/>
    <property type="project" value="InterPro"/>
</dbReference>
<comment type="similarity">
    <text evidence="1">Belongs to the RBM8A family.</text>
</comment>
<reference evidence="4" key="2">
    <citation type="submission" date="2025-08" db="UniProtKB">
        <authorList>
            <consortium name="Ensembl"/>
        </authorList>
    </citation>
    <scope>IDENTIFICATION</scope>
</reference>
<dbReference type="InterPro" id="IPR012677">
    <property type="entry name" value="Nucleotide-bd_a/b_plait_sf"/>
</dbReference>
<feature type="region of interest" description="Disordered" evidence="2">
    <location>
        <begin position="115"/>
        <end position="154"/>
    </location>
</feature>
<organism evidence="4">
    <name type="scientific">Capra hircus</name>
    <name type="common">Goat</name>
    <dbReference type="NCBI Taxonomy" id="9925"/>
    <lineage>
        <taxon>Eukaryota</taxon>
        <taxon>Metazoa</taxon>
        <taxon>Chordata</taxon>
        <taxon>Craniata</taxon>
        <taxon>Vertebrata</taxon>
        <taxon>Euteleostomi</taxon>
        <taxon>Mammalia</taxon>
        <taxon>Eutheria</taxon>
        <taxon>Laurasiatheria</taxon>
        <taxon>Artiodactyla</taxon>
        <taxon>Ruminantia</taxon>
        <taxon>Pecora</taxon>
        <taxon>Bovidae</taxon>
        <taxon>Caprinae</taxon>
        <taxon>Capra</taxon>
    </lineage>
</organism>
<dbReference type="PRINTS" id="PR01738">
    <property type="entry name" value="RNABINDINGM8"/>
</dbReference>
<feature type="compositionally biased region" description="Basic residues" evidence="2">
    <location>
        <begin position="115"/>
        <end position="124"/>
    </location>
</feature>
<dbReference type="InterPro" id="IPR008111">
    <property type="entry name" value="RNA-bd_8"/>
</dbReference>
<dbReference type="SUPFAM" id="SSF54928">
    <property type="entry name" value="RNA-binding domain, RBD"/>
    <property type="match status" value="1"/>
</dbReference>
<reference evidence="4" key="1">
    <citation type="submission" date="2019-03" db="EMBL/GenBank/DDBJ databases">
        <title>Genome sequencing and reference-guided assembly of Black Bengal Goat (Capra hircus).</title>
        <authorList>
            <person name="Siddiki A.Z."/>
            <person name="Baten A."/>
            <person name="Billah M."/>
            <person name="Alam M.A.U."/>
            <person name="Shawrob K.S.M."/>
            <person name="Saha S."/>
            <person name="Chowdhury M."/>
            <person name="Rahman A.H."/>
            <person name="Stear M."/>
            <person name="Miah G."/>
            <person name="Das G.B."/>
            <person name="Hossain M.M."/>
            <person name="Kumkum M."/>
            <person name="Islam M.S."/>
            <person name="Mollah A.M."/>
            <person name="Ahsan A."/>
            <person name="Tusar F."/>
            <person name="Khan M.K.I."/>
        </authorList>
    </citation>
    <scope>NUCLEOTIDE SEQUENCE [LARGE SCALE GENOMIC DNA]</scope>
</reference>
<protein>
    <recommendedName>
        <fullName evidence="3">RRM domain-containing protein</fullName>
    </recommendedName>
</protein>
<dbReference type="GO" id="GO:0006396">
    <property type="term" value="P:RNA processing"/>
    <property type="evidence" value="ECO:0007669"/>
    <property type="project" value="InterPro"/>
</dbReference>